<dbReference type="Gene3D" id="2.60.40.4330">
    <property type="entry name" value="Kinesin-like protein Kif23, Arf6-interacting domain"/>
    <property type="match status" value="1"/>
</dbReference>
<feature type="binding site" evidence="20">
    <location>
        <begin position="112"/>
        <end position="119"/>
    </location>
    <ligand>
        <name>ATP</name>
        <dbReference type="ChEBI" id="CHEBI:30616"/>
    </ligand>
</feature>
<dbReference type="InterPro" id="IPR027640">
    <property type="entry name" value="Kinesin-like_fam"/>
</dbReference>
<evidence type="ECO:0000256" key="18">
    <source>
        <dbReference type="ARBA" id="ARBA00058317"/>
    </source>
</evidence>
<evidence type="ECO:0000256" key="17">
    <source>
        <dbReference type="ARBA" id="ARBA00023306"/>
    </source>
</evidence>
<evidence type="ECO:0000256" key="7">
    <source>
        <dbReference type="ARBA" id="ARBA00022618"/>
    </source>
</evidence>
<dbReference type="InterPro" id="IPR001752">
    <property type="entry name" value="Kinesin_motor_dom"/>
</dbReference>
<dbReference type="GO" id="GO:0007018">
    <property type="term" value="P:microtubule-based movement"/>
    <property type="evidence" value="ECO:0007669"/>
    <property type="project" value="InterPro"/>
</dbReference>
<dbReference type="Pfam" id="PF00225">
    <property type="entry name" value="Kinesin"/>
    <property type="match status" value="1"/>
</dbReference>
<evidence type="ECO:0000256" key="8">
    <source>
        <dbReference type="ARBA" id="ARBA00022701"/>
    </source>
</evidence>
<feature type="domain" description="Kinesin motor" evidence="24">
    <location>
        <begin position="25"/>
        <end position="450"/>
    </location>
</feature>
<protein>
    <recommendedName>
        <fullName evidence="21">Kinesin-like protein</fullName>
    </recommendedName>
</protein>
<dbReference type="CDD" id="cd01368">
    <property type="entry name" value="KISc_KIF23_like"/>
    <property type="match status" value="1"/>
</dbReference>
<evidence type="ECO:0000256" key="1">
    <source>
        <dbReference type="ARBA" id="ARBA00004123"/>
    </source>
</evidence>
<feature type="compositionally biased region" description="Basic and acidic residues" evidence="23">
    <location>
        <begin position="676"/>
        <end position="694"/>
    </location>
</feature>
<feature type="region of interest" description="Disordered" evidence="23">
    <location>
        <begin position="801"/>
        <end position="863"/>
    </location>
</feature>
<evidence type="ECO:0000256" key="5">
    <source>
        <dbReference type="ARBA" id="ARBA00022499"/>
    </source>
</evidence>
<feature type="coiled-coil region" evidence="22">
    <location>
        <begin position="559"/>
        <end position="628"/>
    </location>
</feature>
<dbReference type="HOGENOM" id="CLU_001485_13_0_1"/>
<sequence>MKPARTKTPRKLLVKKGSQTSLKDPVGVYCRVRPLSLPDQECCIEVINNTTVQLHTPEGYRLNRNGDYKETQYSFKQVFGIHTTQKELFDAVANPLVDDLIHGKNGLLFTYGVTGSGKTHTMTGSPGEGGLLPRCLDMIFNSIGSFQAKRYVFKSNDRNSMDIQCEVDALLERQKREAMPNPKTPSSKRQVDPEFADMINVQEFCKAEEVDEDSVYGVFVSYIEIYNNYIYDLLEEVPFDPIKPKWNSCSTPMRNTDFVPPQSKLLREDKNHNMYVAGCTEVEVKSTEEAFEVFWRGQKKRRIANTHLNRESSRSHSVFNIKLVQAPLDADGDNVLQEKEQITISQLSLVDLAGSERTNRTKAEGNRLREAGNINQSLMTLRTCMEVLRENQMYGTNKMVPYRDSKLTHLFKNYFDGEGKVRMIVCVNPKAEDYEESLQVMRFAEVTQEVEVARPVDKAICGLTPGRRYRNQARGGPVGDEPLVTEVVLQSFPPLPSCELLDINDEQTLPRLIEALEKRHHLRQMMIDEFHKQAVTFKALLQEFDSAVLNKENYIQGKLNEKEKVISGQKLEIERLEKKNKTLEYKIEILEKTTTIYEEDKRTLQQELETQNQKLQRQFSDKRRLEARLQGMVTETTMKWEKECERRVAAKQLEMQNKLWVKDEKLKQLKAIVTEPKAEKPERPSRERDREKVPQRAISPSPVPNAPPVRLRHRRSRSAGDRWVDHKPASNVQTETVMQPHVPHAITVSVANEKALAKCEKYMLTHQELASDGEIETKLIKGDVYKTRGGGQSVQFTDIETLKQESPTGRKRRSSTAAPAAPDGTESEWTDVETRCSVAVEMRAGSQLGPGYQHHAQPKRKKP</sequence>
<dbReference type="SMART" id="SM00129">
    <property type="entry name" value="KISc"/>
    <property type="match status" value="1"/>
</dbReference>
<dbReference type="PANTHER" id="PTHR24115">
    <property type="entry name" value="KINESIN-RELATED"/>
    <property type="match status" value="1"/>
</dbReference>
<dbReference type="GO" id="GO:0090543">
    <property type="term" value="C:Flemming body"/>
    <property type="evidence" value="ECO:0007669"/>
    <property type="project" value="UniProtKB-SubCell"/>
</dbReference>
<dbReference type="InterPro" id="IPR032384">
    <property type="entry name" value="Kif23_Arf-bd"/>
</dbReference>
<keyword evidence="16" id="KW-0539">Nucleus</keyword>
<evidence type="ECO:0000313" key="26">
    <source>
        <dbReference type="Proteomes" id="UP000008912"/>
    </source>
</evidence>
<organism evidence="25 26">
    <name type="scientific">Ailuropoda melanoleuca</name>
    <name type="common">Giant panda</name>
    <dbReference type="NCBI Taxonomy" id="9646"/>
    <lineage>
        <taxon>Eukaryota</taxon>
        <taxon>Metazoa</taxon>
        <taxon>Chordata</taxon>
        <taxon>Craniata</taxon>
        <taxon>Vertebrata</taxon>
        <taxon>Euteleostomi</taxon>
        <taxon>Mammalia</taxon>
        <taxon>Eutheria</taxon>
        <taxon>Laurasiatheria</taxon>
        <taxon>Carnivora</taxon>
        <taxon>Caniformia</taxon>
        <taxon>Ursidae</taxon>
        <taxon>Ailuropoda</taxon>
    </lineage>
</organism>
<evidence type="ECO:0000256" key="13">
    <source>
        <dbReference type="ARBA" id="ARBA00023054"/>
    </source>
</evidence>
<dbReference type="GO" id="GO:0051301">
    <property type="term" value="P:cell division"/>
    <property type="evidence" value="ECO:0007669"/>
    <property type="project" value="UniProtKB-KW"/>
</dbReference>
<keyword evidence="12" id="KW-0832">Ubl conjugation</keyword>
<evidence type="ECO:0000256" key="22">
    <source>
        <dbReference type="SAM" id="Coils"/>
    </source>
</evidence>
<keyword evidence="14 20" id="KW-0505">Motor protein</keyword>
<evidence type="ECO:0000256" key="20">
    <source>
        <dbReference type="PROSITE-ProRule" id="PRU00283"/>
    </source>
</evidence>
<keyword evidence="7" id="KW-0132">Cell division</keyword>
<dbReference type="PROSITE" id="PS00411">
    <property type="entry name" value="KINESIN_MOTOR_1"/>
    <property type="match status" value="1"/>
</dbReference>
<evidence type="ECO:0000256" key="11">
    <source>
        <dbReference type="ARBA" id="ARBA00022840"/>
    </source>
</evidence>
<reference evidence="25 26" key="1">
    <citation type="journal article" date="2010" name="Nature">
        <title>The sequence and de novo assembly of the giant panda genome.</title>
        <authorList>
            <person name="Li R."/>
            <person name="Fan W."/>
            <person name="Tian G."/>
            <person name="Zhu H."/>
            <person name="He L."/>
            <person name="Cai J."/>
            <person name="Huang Q."/>
            <person name="Cai Q."/>
            <person name="Li B."/>
            <person name="Bai Y."/>
            <person name="Zhang Z."/>
            <person name="Zhang Y."/>
            <person name="Wang W."/>
            <person name="Li J."/>
            <person name="Wei F."/>
            <person name="Li H."/>
            <person name="Jian M."/>
            <person name="Li J."/>
            <person name="Zhang Z."/>
            <person name="Nielsen R."/>
            <person name="Li D."/>
            <person name="Gu W."/>
            <person name="Yang Z."/>
            <person name="Xuan Z."/>
            <person name="Ryder O.A."/>
            <person name="Leung F.C."/>
            <person name="Zhou Y."/>
            <person name="Cao J."/>
            <person name="Sun X."/>
            <person name="Fu Y."/>
            <person name="Fang X."/>
            <person name="Guo X."/>
            <person name="Wang B."/>
            <person name="Hou R."/>
            <person name="Shen F."/>
            <person name="Mu B."/>
            <person name="Ni P."/>
            <person name="Lin R."/>
            <person name="Qian W."/>
            <person name="Wang G."/>
            <person name="Yu C."/>
            <person name="Nie W."/>
            <person name="Wang J."/>
            <person name="Wu Z."/>
            <person name="Liang H."/>
            <person name="Min J."/>
            <person name="Wu Q."/>
            <person name="Cheng S."/>
            <person name="Ruan J."/>
            <person name="Wang M."/>
            <person name="Shi Z."/>
            <person name="Wen M."/>
            <person name="Liu B."/>
            <person name="Ren X."/>
            <person name="Zheng H."/>
            <person name="Dong D."/>
            <person name="Cook K."/>
            <person name="Shan G."/>
            <person name="Zhang H."/>
            <person name="Kosiol C."/>
            <person name="Xie X."/>
            <person name="Lu Z."/>
            <person name="Zheng H."/>
            <person name="Li Y."/>
            <person name="Steiner C.C."/>
            <person name="Lam T.T."/>
            <person name="Lin S."/>
            <person name="Zhang Q."/>
            <person name="Li G."/>
            <person name="Tian J."/>
            <person name="Gong T."/>
            <person name="Liu H."/>
            <person name="Zhang D."/>
            <person name="Fang L."/>
            <person name="Ye C."/>
            <person name="Zhang J."/>
            <person name="Hu W."/>
            <person name="Xu A."/>
            <person name="Ren Y."/>
            <person name="Zhang G."/>
            <person name="Bruford M.W."/>
            <person name="Li Q."/>
            <person name="Ma L."/>
            <person name="Guo Y."/>
            <person name="An N."/>
            <person name="Hu Y."/>
            <person name="Zheng Y."/>
            <person name="Shi Y."/>
            <person name="Li Z."/>
            <person name="Liu Q."/>
            <person name="Chen Y."/>
            <person name="Zhao J."/>
            <person name="Qu N."/>
            <person name="Zhao S."/>
            <person name="Tian F."/>
            <person name="Wang X."/>
            <person name="Wang H."/>
            <person name="Xu L."/>
            <person name="Liu X."/>
            <person name="Vinar T."/>
            <person name="Wang Y."/>
            <person name="Lam T.W."/>
            <person name="Yiu S.M."/>
            <person name="Liu S."/>
            <person name="Zhang H."/>
            <person name="Li D."/>
            <person name="Huang Y."/>
            <person name="Wang X."/>
            <person name="Yang G."/>
            <person name="Jiang Z."/>
            <person name="Wang J."/>
            <person name="Qin N."/>
            <person name="Li L."/>
            <person name="Li J."/>
            <person name="Bolund L."/>
            <person name="Kristiansen K."/>
            <person name="Wong G.K."/>
            <person name="Olson M."/>
            <person name="Zhang X."/>
            <person name="Li S."/>
            <person name="Yang H."/>
            <person name="Wang J."/>
            <person name="Wang J."/>
        </authorList>
    </citation>
    <scope>NUCLEOTIDE SEQUENCE [LARGE SCALE GENOMIC DNA]</scope>
</reference>
<keyword evidence="17" id="KW-0131">Cell cycle</keyword>
<feature type="region of interest" description="Disordered" evidence="23">
    <location>
        <begin position="672"/>
        <end position="722"/>
    </location>
</feature>
<keyword evidence="26" id="KW-1185">Reference proteome</keyword>
<dbReference type="GO" id="GO:0005524">
    <property type="term" value="F:ATP binding"/>
    <property type="evidence" value="ECO:0007669"/>
    <property type="project" value="UniProtKB-UniRule"/>
</dbReference>
<dbReference type="FunFam" id="2.60.40.4330:FF:000001">
    <property type="entry name" value="Kinesin-like protein"/>
    <property type="match status" value="1"/>
</dbReference>
<evidence type="ECO:0000256" key="23">
    <source>
        <dbReference type="SAM" id="MobiDB-lite"/>
    </source>
</evidence>
<dbReference type="InterPro" id="IPR036961">
    <property type="entry name" value="Kinesin_motor_dom_sf"/>
</dbReference>
<comment type="function">
    <text evidence="18">Component of the centralspindlin complex that serves as a microtubule-dependent and Rho-mediated signaling required for the myosin contractile ring formation during the cell cycle cytokinesis. Essential for cytokinesis in Rho-mediated signaling. Required for the localization of ECT2 to the central spindle. Plus-end-directed motor enzyme that moves antiparallel microtubules in vitro.</text>
</comment>
<dbReference type="Gene3D" id="3.40.850.10">
    <property type="entry name" value="Kinesin motor domain"/>
    <property type="match status" value="1"/>
</dbReference>
<keyword evidence="9 20" id="KW-0547">Nucleotide-binding</keyword>
<dbReference type="GO" id="GO:0005871">
    <property type="term" value="C:kinesin complex"/>
    <property type="evidence" value="ECO:0007669"/>
    <property type="project" value="TreeGrafter"/>
</dbReference>
<keyword evidence="10" id="KW-0498">Mitosis</keyword>
<dbReference type="GO" id="GO:0005634">
    <property type="term" value="C:nucleus"/>
    <property type="evidence" value="ECO:0007669"/>
    <property type="project" value="UniProtKB-SubCell"/>
</dbReference>
<dbReference type="GO" id="GO:0016887">
    <property type="term" value="F:ATP hydrolysis activity"/>
    <property type="evidence" value="ECO:0007669"/>
    <property type="project" value="TreeGrafter"/>
</dbReference>
<name>G1M6P2_AILME</name>
<dbReference type="InterPro" id="IPR019821">
    <property type="entry name" value="Kinesin_motor_CS"/>
</dbReference>
<dbReference type="CTD" id="9493"/>
<dbReference type="RefSeq" id="XP_034516649.1">
    <property type="nucleotide sequence ID" value="XM_034660758.1"/>
</dbReference>
<dbReference type="GO" id="GO:0003777">
    <property type="term" value="F:microtubule motor activity"/>
    <property type="evidence" value="ECO:0007669"/>
    <property type="project" value="InterPro"/>
</dbReference>
<dbReference type="PANTHER" id="PTHR24115:SF600">
    <property type="entry name" value="KINESIN-LIKE PROTEIN KIF23"/>
    <property type="match status" value="1"/>
</dbReference>
<comment type="subcellular location">
    <subcellularLocation>
        <location evidence="2">Cytoplasm</location>
        <location evidence="2">Cytoskeleton</location>
        <location evidence="2">Spindle</location>
    </subcellularLocation>
    <subcellularLocation>
        <location evidence="3">Midbody</location>
        <location evidence="3">Midbody ring</location>
    </subcellularLocation>
    <subcellularLocation>
        <location evidence="1">Nucleus</location>
    </subcellularLocation>
</comment>
<evidence type="ECO:0000259" key="24">
    <source>
        <dbReference type="PROSITE" id="PS50067"/>
    </source>
</evidence>
<keyword evidence="15" id="KW-0206">Cytoskeleton</keyword>
<evidence type="ECO:0000256" key="14">
    <source>
        <dbReference type="ARBA" id="ARBA00023175"/>
    </source>
</evidence>
<evidence type="ECO:0000256" key="3">
    <source>
        <dbReference type="ARBA" id="ARBA00004476"/>
    </source>
</evidence>
<comment type="similarity">
    <text evidence="20 21">Belongs to the TRAFAC class myosin-kinesin ATPase superfamily. Kinesin family.</text>
</comment>
<evidence type="ECO:0000256" key="12">
    <source>
        <dbReference type="ARBA" id="ARBA00022843"/>
    </source>
</evidence>
<accession>G1M6P2</accession>
<dbReference type="Pfam" id="PF16540">
    <property type="entry name" value="MKLP1_Arf_bdg"/>
    <property type="match status" value="1"/>
</dbReference>
<evidence type="ECO:0000256" key="9">
    <source>
        <dbReference type="ARBA" id="ARBA00022741"/>
    </source>
</evidence>
<keyword evidence="8 21" id="KW-0493">Microtubule</keyword>
<dbReference type="Ensembl" id="ENSAMET00000015629.2">
    <property type="protein sequence ID" value="ENSAMEP00000015012.2"/>
    <property type="gene ID" value="ENSAMEG00000014201.2"/>
</dbReference>
<dbReference type="GeneID" id="100480244"/>
<dbReference type="PROSITE" id="PS50067">
    <property type="entry name" value="KINESIN_MOTOR_2"/>
    <property type="match status" value="1"/>
</dbReference>
<dbReference type="InterPro" id="IPR027417">
    <property type="entry name" value="P-loop_NTPase"/>
</dbReference>
<keyword evidence="5" id="KW-1017">Isopeptide bond</keyword>
<dbReference type="PRINTS" id="PR00380">
    <property type="entry name" value="KINESINHEAVY"/>
</dbReference>
<keyword evidence="13 22" id="KW-0175">Coiled coil</keyword>
<gene>
    <name evidence="25" type="primary">KIF23</name>
</gene>
<comment type="subunit">
    <text evidence="19">Heterotetramer of two molecules each of RACGAP1 and KIF23. Found in the centralspindlin complex. Interacts with RACGAP1; the interaction is direct. Interacts with ECT2 and PRC1. Interacts with ANXA11 during cytokinesis. Interacts with BIRC6/bruce and USP8/UBPY. Interacts with ARF6, forming heterodimers and heterotetramers.</text>
</comment>
<keyword evidence="11 20" id="KW-0067">ATP-binding</keyword>
<evidence type="ECO:0000256" key="15">
    <source>
        <dbReference type="ARBA" id="ARBA00023212"/>
    </source>
</evidence>
<keyword evidence="6" id="KW-0597">Phosphoprotein</keyword>
<dbReference type="GO" id="GO:0005819">
    <property type="term" value="C:spindle"/>
    <property type="evidence" value="ECO:0007669"/>
    <property type="project" value="UniProtKB-SubCell"/>
</dbReference>
<evidence type="ECO:0000256" key="19">
    <source>
        <dbReference type="ARBA" id="ARBA00066079"/>
    </source>
</evidence>
<dbReference type="GO" id="GO:0005874">
    <property type="term" value="C:microtubule"/>
    <property type="evidence" value="ECO:0007669"/>
    <property type="project" value="UniProtKB-KW"/>
</dbReference>
<dbReference type="STRING" id="9646.ENSAMEP00000015012"/>
<dbReference type="eggNOG" id="KOG0247">
    <property type="taxonomic scope" value="Eukaryota"/>
</dbReference>
<evidence type="ECO:0000313" key="25">
    <source>
        <dbReference type="Ensembl" id="ENSAMEP00000015012.2"/>
    </source>
</evidence>
<dbReference type="GeneTree" id="ENSGT00940000155837"/>
<keyword evidence="4" id="KW-0963">Cytoplasm</keyword>
<evidence type="ECO:0000256" key="4">
    <source>
        <dbReference type="ARBA" id="ARBA00022490"/>
    </source>
</evidence>
<proteinExistence type="inferred from homology"/>
<evidence type="ECO:0000256" key="16">
    <source>
        <dbReference type="ARBA" id="ARBA00023242"/>
    </source>
</evidence>
<reference evidence="25" key="3">
    <citation type="submission" date="2025-09" db="UniProtKB">
        <authorList>
            <consortium name="Ensembl"/>
        </authorList>
    </citation>
    <scope>IDENTIFICATION</scope>
</reference>
<evidence type="ECO:0000256" key="21">
    <source>
        <dbReference type="RuleBase" id="RU000394"/>
    </source>
</evidence>
<dbReference type="SUPFAM" id="SSF52540">
    <property type="entry name" value="P-loop containing nucleoside triphosphate hydrolases"/>
    <property type="match status" value="1"/>
</dbReference>
<dbReference type="GO" id="GO:0051256">
    <property type="term" value="P:mitotic spindle midzone assembly"/>
    <property type="evidence" value="ECO:0007669"/>
    <property type="project" value="TreeGrafter"/>
</dbReference>
<evidence type="ECO:0000256" key="6">
    <source>
        <dbReference type="ARBA" id="ARBA00022553"/>
    </source>
</evidence>
<dbReference type="Proteomes" id="UP000008912">
    <property type="component" value="Unassembled WGS sequence"/>
</dbReference>
<dbReference type="InterPro" id="IPR038105">
    <property type="entry name" value="Kif23_Arf-bd_sf"/>
</dbReference>
<evidence type="ECO:0000256" key="10">
    <source>
        <dbReference type="ARBA" id="ARBA00022776"/>
    </source>
</evidence>
<reference evidence="25" key="2">
    <citation type="submission" date="2025-08" db="UniProtKB">
        <authorList>
            <consortium name="Ensembl"/>
        </authorList>
    </citation>
    <scope>IDENTIFICATION</scope>
</reference>
<dbReference type="AlphaFoldDB" id="G1M6P2"/>
<evidence type="ECO:0000256" key="2">
    <source>
        <dbReference type="ARBA" id="ARBA00004186"/>
    </source>
</evidence>
<dbReference type="GO" id="GO:0008017">
    <property type="term" value="F:microtubule binding"/>
    <property type="evidence" value="ECO:0007669"/>
    <property type="project" value="InterPro"/>
</dbReference>